<evidence type="ECO:0000259" key="5">
    <source>
        <dbReference type="Pfam" id="PF00725"/>
    </source>
</evidence>
<name>A0A979G528_CHIPD</name>
<dbReference type="Gene3D" id="3.40.50.720">
    <property type="entry name" value="NAD(P)-binding Rossmann-like Domain"/>
    <property type="match status" value="1"/>
</dbReference>
<feature type="domain" description="3-hydroxyacyl-CoA dehydrogenase NAD binding" evidence="6">
    <location>
        <begin position="9"/>
        <end position="191"/>
    </location>
</feature>
<organism evidence="7 8">
    <name type="scientific">Chitinophaga pinensis (strain ATCC 43595 / DSM 2588 / LMG 13176 / NBRC 15968 / NCIMB 11800 / UQM 2034)</name>
    <dbReference type="NCBI Taxonomy" id="485918"/>
    <lineage>
        <taxon>Bacteria</taxon>
        <taxon>Pseudomonadati</taxon>
        <taxon>Bacteroidota</taxon>
        <taxon>Chitinophagia</taxon>
        <taxon>Chitinophagales</taxon>
        <taxon>Chitinophagaceae</taxon>
        <taxon>Chitinophaga</taxon>
    </lineage>
</organism>
<dbReference type="InterPro" id="IPR022694">
    <property type="entry name" value="3-OHacyl-CoA_DH"/>
</dbReference>
<sequence>MDNNFQHYHVGIIGAGIMGQGLAFQCAKFGHKVTLLDISEQVLTDARTKITQLQRFDIVMQRQGKTPAGTASGKFLDNISFTNDWADLGECTFIVENATELESTKLDIFKRISSIIGNNVVVGVNTSCVSITKLAACLENPERVIGLHFSNPVHMMPAVEMVRGLFNSDSVIQEAQQFLAGMQMHGIVVNDSPGFISNRVMLAYINEAIYCVHEGVATAGDVDQIFRECLSHTMGPLQTADLIGLDTILQAMNVVYGNFSDSKYRPCILLKRMVDAGMLGRKSGKGFYNYSIN</sequence>
<dbReference type="AlphaFoldDB" id="A0A979G528"/>
<evidence type="ECO:0000259" key="6">
    <source>
        <dbReference type="Pfam" id="PF02737"/>
    </source>
</evidence>
<dbReference type="Gene3D" id="1.10.1040.10">
    <property type="entry name" value="N-(1-d-carboxylethyl)-l-norvaline Dehydrogenase, domain 2"/>
    <property type="match status" value="1"/>
</dbReference>
<dbReference type="KEGG" id="cpi:Cpin_3411"/>
<dbReference type="InterPro" id="IPR006180">
    <property type="entry name" value="3-OHacyl-CoA_DH_CS"/>
</dbReference>
<reference evidence="8" key="1">
    <citation type="submission" date="2009-08" db="EMBL/GenBank/DDBJ databases">
        <title>The complete genome of Chitinophaga pinensis DSM 2588.</title>
        <authorList>
            <consortium name="US DOE Joint Genome Institute (JGI-PGF)"/>
            <person name="Lucas S."/>
            <person name="Copeland A."/>
            <person name="Lapidus A."/>
            <person name="Glavina del Rio T."/>
            <person name="Dalin E."/>
            <person name="Tice H."/>
            <person name="Bruce D."/>
            <person name="Goodwin L."/>
            <person name="Pitluck S."/>
            <person name="Kyrpides N."/>
            <person name="Mavromatis K."/>
            <person name="Ivanova N."/>
            <person name="Mikhailova N."/>
            <person name="Sims D."/>
            <person name="Meinche L."/>
            <person name="Brettin T."/>
            <person name="Detter J.C."/>
            <person name="Han C."/>
            <person name="Larimer F."/>
            <person name="Land M."/>
            <person name="Hauser L."/>
            <person name="Markowitz V."/>
            <person name="Cheng J.-F."/>
            <person name="Hugenholtz P."/>
            <person name="Woyke T."/>
            <person name="Wu D."/>
            <person name="Spring S."/>
            <person name="Klenk H.-P."/>
            <person name="Eisen J.A."/>
        </authorList>
    </citation>
    <scope>NUCLEOTIDE SEQUENCE [LARGE SCALE GENOMIC DNA]</scope>
    <source>
        <strain evidence="8">ATCC 43595 / DSM 2588 / LMG 13176 / NBRC 15968 / NCIMB 11800 / UQM 2034</strain>
    </source>
</reference>
<dbReference type="Pfam" id="PF02737">
    <property type="entry name" value="3HCDH_N"/>
    <property type="match status" value="1"/>
</dbReference>
<feature type="binding site" evidence="4">
    <location>
        <position position="282"/>
    </location>
    <ligand>
        <name>NAD(+)</name>
        <dbReference type="ChEBI" id="CHEBI:57540"/>
    </ligand>
</feature>
<dbReference type="OrthoDB" id="9771883at2"/>
<evidence type="ECO:0000313" key="8">
    <source>
        <dbReference type="Proteomes" id="UP000002215"/>
    </source>
</evidence>
<feature type="binding site" evidence="4">
    <location>
        <position position="100"/>
    </location>
    <ligand>
        <name>NAD(+)</name>
        <dbReference type="ChEBI" id="CHEBI:57540"/>
    </ligand>
</feature>
<feature type="binding site" evidence="4">
    <location>
        <position position="151"/>
    </location>
    <ligand>
        <name>NAD(+)</name>
        <dbReference type="ChEBI" id="CHEBI:57540"/>
    </ligand>
</feature>
<dbReference type="RefSeq" id="WP_012791054.1">
    <property type="nucleotide sequence ID" value="NC_013132.1"/>
</dbReference>
<dbReference type="PANTHER" id="PTHR48075:SF5">
    <property type="entry name" value="3-HYDROXYBUTYRYL-COA DEHYDROGENASE"/>
    <property type="match status" value="1"/>
</dbReference>
<feature type="binding site" evidence="4">
    <location>
        <position position="105"/>
    </location>
    <ligand>
        <name>NAD(+)</name>
        <dbReference type="ChEBI" id="CHEBI:57540"/>
    </ligand>
</feature>
<dbReference type="SUPFAM" id="SSF48179">
    <property type="entry name" value="6-phosphogluconate dehydrogenase C-terminal domain-like"/>
    <property type="match status" value="1"/>
</dbReference>
<accession>A0A979G528</accession>
<dbReference type="GO" id="GO:0070403">
    <property type="term" value="F:NAD+ binding"/>
    <property type="evidence" value="ECO:0007669"/>
    <property type="project" value="InterPro"/>
</dbReference>
<evidence type="ECO:0000256" key="2">
    <source>
        <dbReference type="ARBA" id="ARBA00023002"/>
    </source>
</evidence>
<dbReference type="Proteomes" id="UP000002215">
    <property type="component" value="Chromosome"/>
</dbReference>
<keyword evidence="2" id="KW-0560">Oxidoreductase</keyword>
<keyword evidence="4" id="KW-0520">NAD</keyword>
<dbReference type="PIRSF" id="PIRSF000105">
    <property type="entry name" value="HCDH"/>
    <property type="match status" value="1"/>
</dbReference>
<dbReference type="GO" id="GO:0016616">
    <property type="term" value="F:oxidoreductase activity, acting on the CH-OH group of donors, NAD or NADP as acceptor"/>
    <property type="evidence" value="ECO:0007669"/>
    <property type="project" value="InterPro"/>
</dbReference>
<evidence type="ECO:0000256" key="1">
    <source>
        <dbReference type="ARBA" id="ARBA00009463"/>
    </source>
</evidence>
<dbReference type="InterPro" id="IPR008927">
    <property type="entry name" value="6-PGluconate_DH-like_C_sf"/>
</dbReference>
<proteinExistence type="inferred from homology"/>
<dbReference type="Pfam" id="PF00725">
    <property type="entry name" value="3HCDH"/>
    <property type="match status" value="1"/>
</dbReference>
<feature type="domain" description="3-hydroxyacyl-CoA dehydrogenase C-terminal" evidence="5">
    <location>
        <begin position="194"/>
        <end position="290"/>
    </location>
</feature>
<protein>
    <submittedName>
        <fullName evidence="7">3-hydroxyacyl-CoA dehydrogenase NAD-binding</fullName>
    </submittedName>
</protein>
<evidence type="ECO:0000313" key="7">
    <source>
        <dbReference type="EMBL" id="ACU60878.1"/>
    </source>
</evidence>
<dbReference type="EMBL" id="CP001699">
    <property type="protein sequence ID" value="ACU60878.1"/>
    <property type="molecule type" value="Genomic_DNA"/>
</dbReference>
<dbReference type="InterPro" id="IPR006108">
    <property type="entry name" value="3HC_DH_C"/>
</dbReference>
<feature type="binding site" evidence="4">
    <location>
        <position position="37"/>
    </location>
    <ligand>
        <name>NAD(+)</name>
        <dbReference type="ChEBI" id="CHEBI:57540"/>
    </ligand>
</feature>
<gene>
    <name evidence="7" type="ordered locus">Cpin_3411</name>
</gene>
<dbReference type="PANTHER" id="PTHR48075">
    <property type="entry name" value="3-HYDROXYACYL-COA DEHYDROGENASE FAMILY PROTEIN"/>
    <property type="match status" value="1"/>
</dbReference>
<reference evidence="7 8" key="2">
    <citation type="journal article" date="2010" name="Stand. Genomic Sci.">
        <title>Complete genome sequence of Chitinophaga pinensis type strain (UQM 2034).</title>
        <authorList>
            <person name="Glavina Del Rio T."/>
            <person name="Abt B."/>
            <person name="Spring S."/>
            <person name="Lapidus A."/>
            <person name="Nolan M."/>
            <person name="Tice H."/>
            <person name="Copeland A."/>
            <person name="Cheng J.F."/>
            <person name="Chen F."/>
            <person name="Bruce D."/>
            <person name="Goodwin L."/>
            <person name="Pitluck S."/>
            <person name="Ivanova N."/>
            <person name="Mavromatis K."/>
            <person name="Mikhailova N."/>
            <person name="Pati A."/>
            <person name="Chen A."/>
            <person name="Palaniappan K."/>
            <person name="Land M."/>
            <person name="Hauser L."/>
            <person name="Chang Y.J."/>
            <person name="Jeffries C.D."/>
            <person name="Chain P."/>
            <person name="Saunders E."/>
            <person name="Detter J.C."/>
            <person name="Brettin T."/>
            <person name="Rohde M."/>
            <person name="Goker M."/>
            <person name="Bristow J."/>
            <person name="Eisen J.A."/>
            <person name="Markowitz V."/>
            <person name="Hugenholtz P."/>
            <person name="Kyrpides N.C."/>
            <person name="Klenk H.P."/>
            <person name="Lucas S."/>
        </authorList>
    </citation>
    <scope>NUCLEOTIDE SEQUENCE [LARGE SCALE GENOMIC DNA]</scope>
    <source>
        <strain evidence="8">ATCC 43595 / DSM 2588 / LMG 13176 / NBRC 15968 / NCIMB 11800 / UQM 2034</strain>
    </source>
</reference>
<feature type="site" description="Important for catalytic activity" evidence="3">
    <location>
        <position position="148"/>
    </location>
</feature>
<evidence type="ECO:0000256" key="4">
    <source>
        <dbReference type="PIRSR" id="PIRSR000105-2"/>
    </source>
</evidence>
<dbReference type="InterPro" id="IPR006176">
    <property type="entry name" value="3-OHacyl-CoA_DH_NAD-bd"/>
</dbReference>
<comment type="similarity">
    <text evidence="1">Belongs to the 3-hydroxyacyl-CoA dehydrogenase family.</text>
</comment>
<dbReference type="PROSITE" id="PS00067">
    <property type="entry name" value="3HCDH"/>
    <property type="match status" value="1"/>
</dbReference>
<dbReference type="SUPFAM" id="SSF51735">
    <property type="entry name" value="NAD(P)-binding Rossmann-fold domains"/>
    <property type="match status" value="1"/>
</dbReference>
<dbReference type="GO" id="GO:0006631">
    <property type="term" value="P:fatty acid metabolic process"/>
    <property type="evidence" value="ECO:0007669"/>
    <property type="project" value="InterPro"/>
</dbReference>
<dbReference type="InterPro" id="IPR013328">
    <property type="entry name" value="6PGD_dom2"/>
</dbReference>
<evidence type="ECO:0000256" key="3">
    <source>
        <dbReference type="PIRSR" id="PIRSR000105-1"/>
    </source>
</evidence>
<dbReference type="InterPro" id="IPR036291">
    <property type="entry name" value="NAD(P)-bd_dom_sf"/>
</dbReference>
<feature type="binding site" evidence="4">
    <location>
        <position position="127"/>
    </location>
    <ligand>
        <name>NAD(+)</name>
        <dbReference type="ChEBI" id="CHEBI:57540"/>
    </ligand>
</feature>
<feature type="binding site" evidence="4">
    <location>
        <begin position="14"/>
        <end position="19"/>
    </location>
    <ligand>
        <name>NAD(+)</name>
        <dbReference type="ChEBI" id="CHEBI:57540"/>
    </ligand>
</feature>